<accession>A0A164QY00</accession>
<evidence type="ECO:0000313" key="5">
    <source>
        <dbReference type="Proteomes" id="UP000076858"/>
    </source>
</evidence>
<dbReference type="Pfam" id="PF22938">
    <property type="entry name" value="Integrase_p58_C"/>
    <property type="match status" value="1"/>
</dbReference>
<keyword evidence="2" id="KW-0812">Transmembrane</keyword>
<dbReference type="OrthoDB" id="10030726at2759"/>
<evidence type="ECO:0000259" key="3">
    <source>
        <dbReference type="PROSITE" id="PS50994"/>
    </source>
</evidence>
<dbReference type="InterPro" id="IPR054465">
    <property type="entry name" value="Integrase_p58-like_C"/>
</dbReference>
<evidence type="ECO:0000256" key="2">
    <source>
        <dbReference type="SAM" id="Phobius"/>
    </source>
</evidence>
<dbReference type="InterPro" id="IPR050951">
    <property type="entry name" value="Retrovirus_Pol_polyprotein"/>
</dbReference>
<dbReference type="EMBL" id="LRGB01002315">
    <property type="protein sequence ID" value="KZS08162.1"/>
    <property type="molecule type" value="Genomic_DNA"/>
</dbReference>
<evidence type="ECO:0000313" key="4">
    <source>
        <dbReference type="EMBL" id="KZS08162.1"/>
    </source>
</evidence>
<reference evidence="4 5" key="1">
    <citation type="submission" date="2016-03" db="EMBL/GenBank/DDBJ databases">
        <title>EvidentialGene: Evidence-directed Construction of Genes on Genomes.</title>
        <authorList>
            <person name="Gilbert D.G."/>
            <person name="Choi J.-H."/>
            <person name="Mockaitis K."/>
            <person name="Colbourne J."/>
            <person name="Pfrender M."/>
        </authorList>
    </citation>
    <scope>NUCLEOTIDE SEQUENCE [LARGE SCALE GENOMIC DNA]</scope>
    <source>
        <strain evidence="4 5">Xinb3</strain>
        <tissue evidence="4">Complete organism</tissue>
    </source>
</reference>
<dbReference type="InterPro" id="IPR001584">
    <property type="entry name" value="Integrase_cat-core"/>
</dbReference>
<keyword evidence="2" id="KW-0472">Membrane</keyword>
<feature type="domain" description="Integrase catalytic" evidence="3">
    <location>
        <begin position="1"/>
        <end position="72"/>
    </location>
</feature>
<dbReference type="Gene3D" id="3.30.420.10">
    <property type="entry name" value="Ribonuclease H-like superfamily/Ribonuclease H"/>
    <property type="match status" value="1"/>
</dbReference>
<dbReference type="GO" id="GO:0003676">
    <property type="term" value="F:nucleic acid binding"/>
    <property type="evidence" value="ECO:0007669"/>
    <property type="project" value="InterPro"/>
</dbReference>
<dbReference type="PANTHER" id="PTHR37984:SF5">
    <property type="entry name" value="PROTEIN NYNRIN-LIKE"/>
    <property type="match status" value="1"/>
</dbReference>
<feature type="transmembrane region" description="Helical" evidence="2">
    <location>
        <begin position="580"/>
        <end position="602"/>
    </location>
</feature>
<dbReference type="PANTHER" id="PTHR37984">
    <property type="entry name" value="PROTEIN CBG26694"/>
    <property type="match status" value="1"/>
</dbReference>
<sequence length="631" mass="71039">MGTNHTPTTAYRPQANGLVERLNHTLADMLSMYVSADHRNWDESLPFVTFACNTSRQESTGRTPFYLVYGREAILPVDGALNSDPNLVLPHGQDPTEWALERLQRARHEVQRLSVAVHEKQKIRYDEGRREAPTYLPGEEVLIYKPVRKVGKSEKLLHRWFGPYAVVRQTTPSNYELRQGRSPKSEIVHVEWIKPFVDCVSSRPPAPVPTTTGGQPEESSGDTSPQAHADNREQNHRRRLRDKFKLTLQQHVKGRALIELGKQRRCNQRFSYLKAAVNLPLARRKRGLVDGGGKVLSWLFGVSTQEDLQHVHGRLDKLSTEATSKVHALEVHASLINETLWESKAVADAVGELQTAFAQIKRETWKLDQKIEGVAREMETHWIAITRVEDAFRQVESGLGWLDEALNNFSVGIATMSMRRLPVTLFPPLQVQVVLKEIKAVLPPGWPLSPSIQNGDIWKVYTEAKVVVATLAASHRQRHARCSVRALPPFLAVASDSQALVELTVSDSSRCVTSTTSICPITQAVNRKHREPSCAMALFLKDKGHISLMGEHLRVIEEEEKERAAMEVDDTVGLRYPYELVFAIVGLLLGFAASLVFGWHRYHLSIVSVTRRIVELEGRLAVLEADVKARM</sequence>
<dbReference type="SUPFAM" id="SSF53098">
    <property type="entry name" value="Ribonuclease H-like"/>
    <property type="match status" value="1"/>
</dbReference>
<dbReference type="InterPro" id="IPR036397">
    <property type="entry name" value="RNaseH_sf"/>
</dbReference>
<proteinExistence type="predicted"/>
<keyword evidence="2" id="KW-1133">Transmembrane helix</keyword>
<protein>
    <recommendedName>
        <fullName evidence="3">Integrase catalytic domain-containing protein</fullName>
    </recommendedName>
</protein>
<comment type="caution">
    <text evidence="4">The sequence shown here is derived from an EMBL/GenBank/DDBJ whole genome shotgun (WGS) entry which is preliminary data.</text>
</comment>
<feature type="region of interest" description="Disordered" evidence="1">
    <location>
        <begin position="203"/>
        <end position="241"/>
    </location>
</feature>
<evidence type="ECO:0000256" key="1">
    <source>
        <dbReference type="SAM" id="MobiDB-lite"/>
    </source>
</evidence>
<dbReference type="GO" id="GO:0015074">
    <property type="term" value="P:DNA integration"/>
    <property type="evidence" value="ECO:0007669"/>
    <property type="project" value="InterPro"/>
</dbReference>
<keyword evidence="5" id="KW-1185">Reference proteome</keyword>
<gene>
    <name evidence="4" type="ORF">APZ42_027946</name>
</gene>
<feature type="compositionally biased region" description="Polar residues" evidence="1">
    <location>
        <begin position="209"/>
        <end position="226"/>
    </location>
</feature>
<dbReference type="Proteomes" id="UP000076858">
    <property type="component" value="Unassembled WGS sequence"/>
</dbReference>
<organism evidence="4 5">
    <name type="scientific">Daphnia magna</name>
    <dbReference type="NCBI Taxonomy" id="35525"/>
    <lineage>
        <taxon>Eukaryota</taxon>
        <taxon>Metazoa</taxon>
        <taxon>Ecdysozoa</taxon>
        <taxon>Arthropoda</taxon>
        <taxon>Crustacea</taxon>
        <taxon>Branchiopoda</taxon>
        <taxon>Diplostraca</taxon>
        <taxon>Cladocera</taxon>
        <taxon>Anomopoda</taxon>
        <taxon>Daphniidae</taxon>
        <taxon>Daphnia</taxon>
    </lineage>
</organism>
<dbReference type="InterPro" id="IPR012337">
    <property type="entry name" value="RNaseH-like_sf"/>
</dbReference>
<name>A0A164QY00_9CRUS</name>
<dbReference type="PROSITE" id="PS50994">
    <property type="entry name" value="INTEGRASE"/>
    <property type="match status" value="1"/>
</dbReference>
<dbReference type="AlphaFoldDB" id="A0A164QY00"/>